<gene>
    <name evidence="2" type="ORF">ILEXP_LOCUS45710</name>
    <name evidence="3" type="ORF">ILEXP_LOCUS45747</name>
</gene>
<feature type="region of interest" description="Disordered" evidence="1">
    <location>
        <begin position="73"/>
        <end position="103"/>
    </location>
</feature>
<evidence type="ECO:0000313" key="2">
    <source>
        <dbReference type="EMBL" id="CAK9175883.1"/>
    </source>
</evidence>
<comment type="caution">
    <text evidence="2">The sequence shown here is derived from an EMBL/GenBank/DDBJ whole genome shotgun (WGS) entry which is preliminary data.</text>
</comment>
<name>A0ABC8U294_9AQUA</name>
<dbReference type="EMBL" id="CAUOFW020006724">
    <property type="protein sequence ID" value="CAK9175883.1"/>
    <property type="molecule type" value="Genomic_DNA"/>
</dbReference>
<proteinExistence type="predicted"/>
<organism evidence="2 4">
    <name type="scientific">Ilex paraguariensis</name>
    <name type="common">yerba mate</name>
    <dbReference type="NCBI Taxonomy" id="185542"/>
    <lineage>
        <taxon>Eukaryota</taxon>
        <taxon>Viridiplantae</taxon>
        <taxon>Streptophyta</taxon>
        <taxon>Embryophyta</taxon>
        <taxon>Tracheophyta</taxon>
        <taxon>Spermatophyta</taxon>
        <taxon>Magnoliopsida</taxon>
        <taxon>eudicotyledons</taxon>
        <taxon>Gunneridae</taxon>
        <taxon>Pentapetalae</taxon>
        <taxon>asterids</taxon>
        <taxon>campanulids</taxon>
        <taxon>Aquifoliales</taxon>
        <taxon>Aquifoliaceae</taxon>
        <taxon>Ilex</taxon>
    </lineage>
</organism>
<dbReference type="Proteomes" id="UP001642360">
    <property type="component" value="Unassembled WGS sequence"/>
</dbReference>
<evidence type="ECO:0000256" key="1">
    <source>
        <dbReference type="SAM" id="MobiDB-lite"/>
    </source>
</evidence>
<sequence length="161" mass="18491">MLSSWGKKETEMARRNVFDVCPFLLFEVTGDSEVDSDLNMVGTIIEEDRVEVAEDDAESCSCELDDDVRLNEFDDSDHNREHDHGNDHLHENDKEAAEKEEGEVINQDWTGDKGVLSSTNSISKFVMARKRKKSEVCVDKTLEVMNQRDRDRLFWETCLAS</sequence>
<accession>A0ABC8U294</accession>
<dbReference type="AlphaFoldDB" id="A0ABC8U294"/>
<keyword evidence="4" id="KW-1185">Reference proteome</keyword>
<feature type="compositionally biased region" description="Basic and acidic residues" evidence="1">
    <location>
        <begin position="73"/>
        <end position="99"/>
    </location>
</feature>
<protein>
    <submittedName>
        <fullName evidence="2">Uncharacterized protein</fullName>
    </submittedName>
</protein>
<evidence type="ECO:0000313" key="4">
    <source>
        <dbReference type="Proteomes" id="UP001642360"/>
    </source>
</evidence>
<reference evidence="2 4" key="1">
    <citation type="submission" date="2024-02" db="EMBL/GenBank/DDBJ databases">
        <authorList>
            <person name="Vignale AGUSTIN F."/>
            <person name="Sosa J E."/>
            <person name="Modenutti C."/>
        </authorList>
    </citation>
    <scope>NUCLEOTIDE SEQUENCE [LARGE SCALE GENOMIC DNA]</scope>
</reference>
<dbReference type="PANTHER" id="PTHR35726:SF4">
    <property type="entry name" value="GLUTAMIC ACID-RICH PROTEIN-LIKE"/>
    <property type="match status" value="1"/>
</dbReference>
<dbReference type="EMBL" id="CAUOFW020006724">
    <property type="protein sequence ID" value="CAK9175919.1"/>
    <property type="molecule type" value="Genomic_DNA"/>
</dbReference>
<evidence type="ECO:0000313" key="3">
    <source>
        <dbReference type="EMBL" id="CAK9175919.1"/>
    </source>
</evidence>
<dbReference type="PANTHER" id="PTHR35726">
    <property type="entry name" value="GLUTAMIC ACID-RICH PROTEIN-LIKE"/>
    <property type="match status" value="1"/>
</dbReference>